<gene>
    <name evidence="10" type="ORF">HPBE_LOCUS1496</name>
</gene>
<evidence type="ECO:0000256" key="5">
    <source>
        <dbReference type="ARBA" id="ARBA00022553"/>
    </source>
</evidence>
<keyword evidence="11" id="KW-1185">Reference proteome</keyword>
<dbReference type="EMBL" id="UZAH01001655">
    <property type="protein sequence ID" value="VDO19878.1"/>
    <property type="molecule type" value="Genomic_DNA"/>
</dbReference>
<reference evidence="12" key="2">
    <citation type="submission" date="2019-09" db="UniProtKB">
        <authorList>
            <consortium name="WormBaseParasite"/>
        </authorList>
    </citation>
    <scope>IDENTIFICATION</scope>
</reference>
<evidence type="ECO:0000313" key="11">
    <source>
        <dbReference type="Proteomes" id="UP000050761"/>
    </source>
</evidence>
<dbReference type="OrthoDB" id="286233at2759"/>
<evidence type="ECO:0000256" key="1">
    <source>
        <dbReference type="ARBA" id="ARBA00004370"/>
    </source>
</evidence>
<dbReference type="GO" id="GO:0001965">
    <property type="term" value="F:G-protein alpha-subunit binding"/>
    <property type="evidence" value="ECO:0007669"/>
    <property type="project" value="TreeGrafter"/>
</dbReference>
<evidence type="ECO:0000256" key="4">
    <source>
        <dbReference type="ARBA" id="ARBA00022490"/>
    </source>
</evidence>
<evidence type="ECO:0000256" key="3">
    <source>
        <dbReference type="ARBA" id="ARBA00022475"/>
    </source>
</evidence>
<dbReference type="GO" id="GO:0000132">
    <property type="term" value="P:establishment of mitotic spindle orientation"/>
    <property type="evidence" value="ECO:0007669"/>
    <property type="project" value="TreeGrafter"/>
</dbReference>
<organism evidence="11 12">
    <name type="scientific">Heligmosomoides polygyrus</name>
    <name type="common">Parasitic roundworm</name>
    <dbReference type="NCBI Taxonomy" id="6339"/>
    <lineage>
        <taxon>Eukaryota</taxon>
        <taxon>Metazoa</taxon>
        <taxon>Ecdysozoa</taxon>
        <taxon>Nematoda</taxon>
        <taxon>Chromadorea</taxon>
        <taxon>Rhabditida</taxon>
        <taxon>Rhabditina</taxon>
        <taxon>Rhabditomorpha</taxon>
        <taxon>Strongyloidea</taxon>
        <taxon>Heligmosomidae</taxon>
        <taxon>Heligmosomoides</taxon>
    </lineage>
</organism>
<dbReference type="InterPro" id="IPR011990">
    <property type="entry name" value="TPR-like_helical_dom_sf"/>
</dbReference>
<dbReference type="PROSITE" id="PS50877">
    <property type="entry name" value="GOLOCO"/>
    <property type="match status" value="3"/>
</dbReference>
<keyword evidence="7" id="KW-0802">TPR repeat</keyword>
<dbReference type="Pfam" id="PF02188">
    <property type="entry name" value="GoLoco"/>
    <property type="match status" value="2"/>
</dbReference>
<keyword evidence="3" id="KW-1003">Cell membrane</keyword>
<feature type="region of interest" description="Disordered" evidence="9">
    <location>
        <begin position="71"/>
        <end position="95"/>
    </location>
</feature>
<evidence type="ECO:0000256" key="9">
    <source>
        <dbReference type="SAM" id="MobiDB-lite"/>
    </source>
</evidence>
<dbReference type="InterPro" id="IPR052386">
    <property type="entry name" value="GPSM"/>
</dbReference>
<dbReference type="GO" id="GO:0005092">
    <property type="term" value="F:GDP-dissociation inhibitor activity"/>
    <property type="evidence" value="ECO:0007669"/>
    <property type="project" value="TreeGrafter"/>
</dbReference>
<dbReference type="WBParaSite" id="HPBE_0000149501-mRNA-1">
    <property type="protein sequence ID" value="HPBE_0000149501-mRNA-1"/>
    <property type="gene ID" value="HPBE_0000149501"/>
</dbReference>
<evidence type="ECO:0000313" key="12">
    <source>
        <dbReference type="WBParaSite" id="HPBE_0000149501-mRNA-1"/>
    </source>
</evidence>
<reference evidence="10 11" key="1">
    <citation type="submission" date="2018-11" db="EMBL/GenBank/DDBJ databases">
        <authorList>
            <consortium name="Pathogen Informatics"/>
        </authorList>
    </citation>
    <scope>NUCLEOTIDE SEQUENCE [LARGE SCALE GENOMIC DNA]</scope>
</reference>
<dbReference type="PANTHER" id="PTHR45954:SF1">
    <property type="entry name" value="LD33695P"/>
    <property type="match status" value="1"/>
</dbReference>
<accession>A0A3P7WQD4</accession>
<evidence type="ECO:0000256" key="6">
    <source>
        <dbReference type="ARBA" id="ARBA00022737"/>
    </source>
</evidence>
<dbReference type="SMART" id="SM00390">
    <property type="entry name" value="GoLoco"/>
    <property type="match status" value="3"/>
</dbReference>
<dbReference type="InterPro" id="IPR003109">
    <property type="entry name" value="GoLoco_motif"/>
</dbReference>
<feature type="compositionally biased region" description="Basic and acidic residues" evidence="9">
    <location>
        <begin position="73"/>
        <end position="87"/>
    </location>
</feature>
<comment type="subcellular location">
    <subcellularLocation>
        <location evidence="2">Cytoplasm</location>
    </subcellularLocation>
    <subcellularLocation>
        <location evidence="1">Membrane</location>
    </subcellularLocation>
</comment>
<name>A0A183F5Q3_HELPZ</name>
<evidence type="ECO:0000256" key="7">
    <source>
        <dbReference type="ARBA" id="ARBA00022803"/>
    </source>
</evidence>
<sequence length="126" mass="14146">MHEGPDALFELLMNAQARRMDEQRATLLPGLNNEEQAHELIEKLGSASVEGSDSRIDDTLIELLMRAQSQRMNEQRSELATERKSSLEIDSSGVSTAEDDVSALVMRMQAGRFEEQRAHLRTDTDS</sequence>
<keyword evidence="4" id="KW-0963">Cytoplasm</keyword>
<evidence type="ECO:0000256" key="2">
    <source>
        <dbReference type="ARBA" id="ARBA00004496"/>
    </source>
</evidence>
<dbReference type="GO" id="GO:0016020">
    <property type="term" value="C:membrane"/>
    <property type="evidence" value="ECO:0007669"/>
    <property type="project" value="UniProtKB-SubCell"/>
</dbReference>
<keyword evidence="8" id="KW-0472">Membrane</keyword>
<keyword evidence="5" id="KW-0597">Phosphoprotein</keyword>
<dbReference type="PANTHER" id="PTHR45954">
    <property type="entry name" value="LD33695P"/>
    <property type="match status" value="1"/>
</dbReference>
<dbReference type="AlphaFoldDB" id="A0A183F5Q3"/>
<dbReference type="Gene3D" id="1.25.40.10">
    <property type="entry name" value="Tetratricopeptide repeat domain"/>
    <property type="match status" value="1"/>
</dbReference>
<proteinExistence type="predicted"/>
<dbReference type="GO" id="GO:0005938">
    <property type="term" value="C:cell cortex"/>
    <property type="evidence" value="ECO:0007669"/>
    <property type="project" value="TreeGrafter"/>
</dbReference>
<dbReference type="Proteomes" id="UP000050761">
    <property type="component" value="Unassembled WGS sequence"/>
</dbReference>
<evidence type="ECO:0000313" key="10">
    <source>
        <dbReference type="EMBL" id="VDO19878.1"/>
    </source>
</evidence>
<keyword evidence="6" id="KW-0677">Repeat</keyword>
<evidence type="ECO:0000256" key="8">
    <source>
        <dbReference type="ARBA" id="ARBA00023136"/>
    </source>
</evidence>
<accession>A0A183F5Q3</accession>
<protein>
    <submittedName>
        <fullName evidence="12">GAT domain-containing protein</fullName>
    </submittedName>
</protein>